<feature type="domain" description="NodB homology" evidence="1">
    <location>
        <begin position="28"/>
        <end position="294"/>
    </location>
</feature>
<dbReference type="AlphaFoldDB" id="A0A428P944"/>
<organism evidence="2 3">
    <name type="scientific">Fusarium floridanum</name>
    <dbReference type="NCBI Taxonomy" id="1325733"/>
    <lineage>
        <taxon>Eukaryota</taxon>
        <taxon>Fungi</taxon>
        <taxon>Dikarya</taxon>
        <taxon>Ascomycota</taxon>
        <taxon>Pezizomycotina</taxon>
        <taxon>Sordariomycetes</taxon>
        <taxon>Hypocreomycetidae</taxon>
        <taxon>Hypocreales</taxon>
        <taxon>Nectriaceae</taxon>
        <taxon>Fusarium</taxon>
        <taxon>Fusarium solani species complex</taxon>
    </lineage>
</organism>
<dbReference type="PANTHER" id="PTHR47561:SF1">
    <property type="entry name" value="POLYSACCHARIDE DEACETYLASE FAMILY PROTEIN (AFU_ORTHOLOGUE AFUA_6G05030)"/>
    <property type="match status" value="1"/>
</dbReference>
<dbReference type="Pfam" id="PF01522">
    <property type="entry name" value="Polysacc_deac_1"/>
    <property type="match status" value="1"/>
</dbReference>
<dbReference type="PANTHER" id="PTHR47561">
    <property type="entry name" value="POLYSACCHARIDE DEACETYLASE FAMILY PROTEIN (AFU_ORTHOLOGUE AFUA_6G05030)"/>
    <property type="match status" value="1"/>
</dbReference>
<dbReference type="SUPFAM" id="SSF88713">
    <property type="entry name" value="Glycoside hydrolase/deacetylase"/>
    <property type="match status" value="1"/>
</dbReference>
<evidence type="ECO:0000313" key="2">
    <source>
        <dbReference type="EMBL" id="RSL49568.1"/>
    </source>
</evidence>
<keyword evidence="3" id="KW-1185">Reference proteome</keyword>
<dbReference type="InterPro" id="IPR002509">
    <property type="entry name" value="NODB_dom"/>
</dbReference>
<dbReference type="EMBL" id="NKCL01000840">
    <property type="protein sequence ID" value="RSL49568.1"/>
    <property type="molecule type" value="Genomic_DNA"/>
</dbReference>
<reference evidence="2 3" key="1">
    <citation type="submission" date="2017-06" db="EMBL/GenBank/DDBJ databases">
        <title>Comparative genomic analysis of Ambrosia Fusariam Clade fungi.</title>
        <authorList>
            <person name="Stajich J.E."/>
            <person name="Carrillo J."/>
            <person name="Kijimoto T."/>
            <person name="Eskalen A."/>
            <person name="O'Donnell K."/>
            <person name="Kasson M."/>
        </authorList>
    </citation>
    <scope>NUCLEOTIDE SEQUENCE [LARGE SCALE GENOMIC DNA]</scope>
    <source>
        <strain evidence="2 3">NRRL62606</strain>
    </source>
</reference>
<dbReference type="GO" id="GO:0016810">
    <property type="term" value="F:hydrolase activity, acting on carbon-nitrogen (but not peptide) bonds"/>
    <property type="evidence" value="ECO:0007669"/>
    <property type="project" value="InterPro"/>
</dbReference>
<gene>
    <name evidence="2" type="ORF">CEP51_015470</name>
</gene>
<dbReference type="GO" id="GO:0005975">
    <property type="term" value="P:carbohydrate metabolic process"/>
    <property type="evidence" value="ECO:0007669"/>
    <property type="project" value="InterPro"/>
</dbReference>
<comment type="caution">
    <text evidence="2">The sequence shown here is derived from an EMBL/GenBank/DDBJ whole genome shotgun (WGS) entry which is preliminary data.</text>
</comment>
<dbReference type="Proteomes" id="UP000287972">
    <property type="component" value="Unassembled WGS sequence"/>
</dbReference>
<accession>A0A428P944</accession>
<evidence type="ECO:0000313" key="3">
    <source>
        <dbReference type="Proteomes" id="UP000287972"/>
    </source>
</evidence>
<dbReference type="InterPro" id="IPR037950">
    <property type="entry name" value="PgdA-like"/>
</dbReference>
<dbReference type="PROSITE" id="PS51677">
    <property type="entry name" value="NODB"/>
    <property type="match status" value="1"/>
</dbReference>
<dbReference type="Gene3D" id="3.20.20.370">
    <property type="entry name" value="Glycoside hydrolase/deacetylase"/>
    <property type="match status" value="1"/>
</dbReference>
<dbReference type="InterPro" id="IPR011330">
    <property type="entry name" value="Glyco_hydro/deAcase_b/a-brl"/>
</dbReference>
<sequence>MGKKRILIGYGIDVDAIAGHINLTNGSRPNLSNISRGVFGARVGTKRLLDLFEKKNIKCSWYIPAHTIETFPEEMALIRDAGHEIGCHGYTHEHAGELSTQQFRDVMEKSVHILAEFCGGKKPSGFTAPSWDPHPEQIKIMEEMGFSYDHSFMHDDFHAYWAPKGGETHVVTDYSKEASAWMVPSSIESPSNIVVIPGNWTFDDWPAFQFEATRPNAQGYVDPEVVEKTWRESFLFCYEHYDTFIIPLTIHPQVSGKAHVMRMHERFIDWINQHEGVEWCTFEQMAQEFRAGRI</sequence>
<name>A0A428P944_9HYPO</name>
<proteinExistence type="predicted"/>
<evidence type="ECO:0000259" key="1">
    <source>
        <dbReference type="PROSITE" id="PS51677"/>
    </source>
</evidence>
<protein>
    <recommendedName>
        <fullName evidence="1">NodB homology domain-containing protein</fullName>
    </recommendedName>
</protein>
<dbReference type="CDD" id="cd10938">
    <property type="entry name" value="CE4_HpPgdA_like"/>
    <property type="match status" value="1"/>
</dbReference>